<organism evidence="1 2">
    <name type="scientific">Sphaeroforma arctica JP610</name>
    <dbReference type="NCBI Taxonomy" id="667725"/>
    <lineage>
        <taxon>Eukaryota</taxon>
        <taxon>Ichthyosporea</taxon>
        <taxon>Ichthyophonida</taxon>
        <taxon>Sphaeroforma</taxon>
    </lineage>
</organism>
<sequence length="63" mass="7154">KLSLDVEMVSGRILPFLAPMCTDRGLNAAQFKTFMSALKSMIIYIERERGAKLNDHDKVRVLD</sequence>
<keyword evidence="2" id="KW-1185">Reference proteome</keyword>
<reference evidence="1 2" key="1">
    <citation type="submission" date="2011-02" db="EMBL/GenBank/DDBJ databases">
        <title>The Genome Sequence of Sphaeroforma arctica JP610.</title>
        <authorList>
            <consortium name="The Broad Institute Genome Sequencing Platform"/>
            <person name="Russ C."/>
            <person name="Cuomo C."/>
            <person name="Young S.K."/>
            <person name="Zeng Q."/>
            <person name="Gargeya S."/>
            <person name="Alvarado L."/>
            <person name="Berlin A."/>
            <person name="Chapman S.B."/>
            <person name="Chen Z."/>
            <person name="Freedman E."/>
            <person name="Gellesch M."/>
            <person name="Goldberg J."/>
            <person name="Griggs A."/>
            <person name="Gujja S."/>
            <person name="Heilman E."/>
            <person name="Heiman D."/>
            <person name="Howarth C."/>
            <person name="Mehta T."/>
            <person name="Neiman D."/>
            <person name="Pearson M."/>
            <person name="Roberts A."/>
            <person name="Saif S."/>
            <person name="Shea T."/>
            <person name="Shenoy N."/>
            <person name="Sisk P."/>
            <person name="Stolte C."/>
            <person name="Sykes S."/>
            <person name="White J."/>
            <person name="Yandava C."/>
            <person name="Burger G."/>
            <person name="Gray M.W."/>
            <person name="Holland P.W.H."/>
            <person name="King N."/>
            <person name="Lang F.B.F."/>
            <person name="Roger A.J."/>
            <person name="Ruiz-Trillo I."/>
            <person name="Haas B."/>
            <person name="Nusbaum C."/>
            <person name="Birren B."/>
        </authorList>
    </citation>
    <scope>NUCLEOTIDE SEQUENCE [LARGE SCALE GENOMIC DNA]</scope>
    <source>
        <strain evidence="1 2">JP610</strain>
    </source>
</reference>
<dbReference type="AlphaFoldDB" id="A0A0L0F011"/>
<dbReference type="Proteomes" id="UP000054560">
    <property type="component" value="Unassembled WGS sequence"/>
</dbReference>
<dbReference type="RefSeq" id="XP_014143846.1">
    <property type="nucleotide sequence ID" value="XM_014288371.1"/>
</dbReference>
<name>A0A0L0F011_9EUKA</name>
<proteinExistence type="predicted"/>
<evidence type="ECO:0000313" key="2">
    <source>
        <dbReference type="Proteomes" id="UP000054560"/>
    </source>
</evidence>
<gene>
    <name evidence="1" type="ORF">SARC_17535</name>
</gene>
<accession>A0A0L0F011</accession>
<evidence type="ECO:0000313" key="1">
    <source>
        <dbReference type="EMBL" id="KNC69944.1"/>
    </source>
</evidence>
<dbReference type="EMBL" id="KQ252700">
    <property type="protein sequence ID" value="KNC69944.1"/>
    <property type="molecule type" value="Genomic_DNA"/>
</dbReference>
<feature type="non-terminal residue" evidence="1">
    <location>
        <position position="1"/>
    </location>
</feature>
<dbReference type="GeneID" id="25918039"/>
<protein>
    <submittedName>
        <fullName evidence="1">Uncharacterized protein</fullName>
    </submittedName>
</protein>